<evidence type="ECO:0000313" key="1">
    <source>
        <dbReference type="EMBL" id="ETR66914.1"/>
    </source>
</evidence>
<organism evidence="1 2">
    <name type="scientific">Candidatus Magnetoglobus multicellularis str. Araruama</name>
    <dbReference type="NCBI Taxonomy" id="890399"/>
    <lineage>
        <taxon>Bacteria</taxon>
        <taxon>Pseudomonadati</taxon>
        <taxon>Thermodesulfobacteriota</taxon>
        <taxon>Desulfobacteria</taxon>
        <taxon>Desulfobacterales</taxon>
        <taxon>Desulfobacteraceae</taxon>
        <taxon>Candidatus Magnetoglobus</taxon>
    </lineage>
</organism>
<name>A0A1V1NWH6_9BACT</name>
<dbReference type="EMBL" id="ATBP01001668">
    <property type="protein sequence ID" value="ETR66914.1"/>
    <property type="molecule type" value="Genomic_DNA"/>
</dbReference>
<dbReference type="Proteomes" id="UP000189670">
    <property type="component" value="Unassembled WGS sequence"/>
</dbReference>
<proteinExistence type="predicted"/>
<comment type="caution">
    <text evidence="1">The sequence shown here is derived from an EMBL/GenBank/DDBJ whole genome shotgun (WGS) entry which is preliminary data.</text>
</comment>
<dbReference type="AlphaFoldDB" id="A0A1V1NWH6"/>
<evidence type="ECO:0000313" key="2">
    <source>
        <dbReference type="Proteomes" id="UP000189670"/>
    </source>
</evidence>
<accession>A0A1V1NWH6</accession>
<reference evidence="2" key="1">
    <citation type="submission" date="2012-11" db="EMBL/GenBank/DDBJ databases">
        <authorList>
            <person name="Lucero-Rivera Y.E."/>
            <person name="Tovar-Ramirez D."/>
        </authorList>
    </citation>
    <scope>NUCLEOTIDE SEQUENCE [LARGE SCALE GENOMIC DNA]</scope>
    <source>
        <strain evidence="2">Araruama</strain>
    </source>
</reference>
<sequence>MRYESIIEQKKGELNLLNKDLISNKEKLEQLSNKLPSIEKAQVLLQTIAQDTQNQLKFHIQDIVDTGLDTCFPGQYVCKN</sequence>
<protein>
    <submittedName>
        <fullName evidence="1">Uncharacterized protein</fullName>
    </submittedName>
</protein>
<gene>
    <name evidence="1" type="ORF">OMM_12184</name>
</gene>